<feature type="transmembrane region" description="Helical" evidence="1">
    <location>
        <begin position="50"/>
        <end position="71"/>
    </location>
</feature>
<dbReference type="PANTHER" id="PTHR34473:SF2">
    <property type="entry name" value="UPF0699 TRANSMEMBRANE PROTEIN YDBT"/>
    <property type="match status" value="1"/>
</dbReference>
<dbReference type="eggNOG" id="COG3428">
    <property type="taxonomic scope" value="Bacteria"/>
</dbReference>
<gene>
    <name evidence="3" type="ORF">SaccyDRAFT_1805</name>
</gene>
<dbReference type="PANTHER" id="PTHR34473">
    <property type="entry name" value="UPF0699 TRANSMEMBRANE PROTEIN YDBS"/>
    <property type="match status" value="1"/>
</dbReference>
<protein>
    <submittedName>
        <fullName evidence="3">Putative membrane protein</fullName>
    </submittedName>
</protein>
<keyword evidence="4" id="KW-1185">Reference proteome</keyword>
<dbReference type="RefSeq" id="WP_005455508.1">
    <property type="nucleotide sequence ID" value="NZ_CM001440.1"/>
</dbReference>
<sequence length="509" mass="55146">MSGSVAESVPEPEWKRLDRRTVTVTALRSLGVAVAAGVPGSFWLSKVFPLWAVLAIVVAAAIVFVGVGTAVDRVRWSRTRYRVLPDRFELRKGIVVRSRRSLQRDRIRTVDITASPLLRLFRLVHVKVGTGEQTSGDSSSLSLNPVSRADAEWLRTTLLDRAGTREAEATQNGTLSTLDLSWARYAPVSFVTPTLGAAAFGGALQVSEWFGLQSDVVMWAVDLLDEIPLVGAILLLVAVGLVVGVVAATALFVEMWWQYRLEREPGGTLRVRRGLLTTRSISVEERRLRGIELVEPLGNRLAGAARVDAVATGLAQRQQERNADHNTLHPAAPREHVHRIAAAVLREPVSPTEAVRLRAHPKAALGRRIRWALAAVVAVELPLVVLGLTVTSVLLHVAWISAVVLLPVSVALAFAAYRSLGHGITGGYLVTRHGAVRRGTVALRRSGVIGWTIRQSVFQRRSGLLTVTATTAAGSQAYSAYDVGEHEGLAFAEEAVPGLLTPFLERADR</sequence>
<dbReference type="OrthoDB" id="4121259at2"/>
<dbReference type="HOGENOM" id="CLU_024617_1_0_11"/>
<dbReference type="InterPro" id="IPR005182">
    <property type="entry name" value="YdbS-like_PH"/>
</dbReference>
<feature type="transmembrane region" description="Helical" evidence="1">
    <location>
        <begin position="371"/>
        <end position="390"/>
    </location>
</feature>
<evidence type="ECO:0000313" key="4">
    <source>
        <dbReference type="Proteomes" id="UP000002791"/>
    </source>
</evidence>
<organism evidence="3 4">
    <name type="scientific">Saccharomonospora cyanea NA-134</name>
    <dbReference type="NCBI Taxonomy" id="882082"/>
    <lineage>
        <taxon>Bacteria</taxon>
        <taxon>Bacillati</taxon>
        <taxon>Actinomycetota</taxon>
        <taxon>Actinomycetes</taxon>
        <taxon>Pseudonocardiales</taxon>
        <taxon>Pseudonocardiaceae</taxon>
        <taxon>Saccharomonospora</taxon>
    </lineage>
</organism>
<name>H5XI73_9PSEU</name>
<dbReference type="Pfam" id="PF03703">
    <property type="entry name" value="bPH_2"/>
    <property type="match status" value="2"/>
</dbReference>
<dbReference type="AlphaFoldDB" id="H5XI73"/>
<dbReference type="Proteomes" id="UP000002791">
    <property type="component" value="Chromosome"/>
</dbReference>
<dbReference type="EMBL" id="CM001440">
    <property type="protein sequence ID" value="EHR60703.1"/>
    <property type="molecule type" value="Genomic_DNA"/>
</dbReference>
<reference evidence="3 4" key="1">
    <citation type="submission" date="2011-11" db="EMBL/GenBank/DDBJ databases">
        <title>The Noncontiguous Finished sequence of Saccharomonospora cyanea NA-134.</title>
        <authorList>
            <consortium name="US DOE Joint Genome Institute"/>
            <person name="Lucas S."/>
            <person name="Han J."/>
            <person name="Lapidus A."/>
            <person name="Cheng J.-F."/>
            <person name="Goodwin L."/>
            <person name="Pitluck S."/>
            <person name="Peters L."/>
            <person name="Ovchinnikova G."/>
            <person name="Lu M."/>
            <person name="Detter J.C."/>
            <person name="Han C."/>
            <person name="Tapia R."/>
            <person name="Land M."/>
            <person name="Hauser L."/>
            <person name="Kyrpides N."/>
            <person name="Ivanova N."/>
            <person name="Pagani I."/>
            <person name="Brambilla E.-M."/>
            <person name="Klenk H.-P."/>
            <person name="Woyke T."/>
        </authorList>
    </citation>
    <scope>NUCLEOTIDE SEQUENCE [LARGE SCALE GENOMIC DNA]</scope>
    <source>
        <strain evidence="3 4">NA-134</strain>
    </source>
</reference>
<evidence type="ECO:0000313" key="3">
    <source>
        <dbReference type="EMBL" id="EHR60703.1"/>
    </source>
</evidence>
<feature type="transmembrane region" description="Helical" evidence="1">
    <location>
        <begin position="227"/>
        <end position="253"/>
    </location>
</feature>
<keyword evidence="1" id="KW-0472">Membrane</keyword>
<feature type="transmembrane region" description="Helical" evidence="1">
    <location>
        <begin position="396"/>
        <end position="417"/>
    </location>
</feature>
<feature type="transmembrane region" description="Helical" evidence="1">
    <location>
        <begin position="185"/>
        <end position="207"/>
    </location>
</feature>
<dbReference type="InterPro" id="IPR014529">
    <property type="entry name" value="UCP026631"/>
</dbReference>
<accession>H5XI73</accession>
<dbReference type="STRING" id="882082.SaccyDRAFT_1805"/>
<proteinExistence type="predicted"/>
<feature type="domain" description="YdbS-like PH" evidence="2">
    <location>
        <begin position="417"/>
        <end position="481"/>
    </location>
</feature>
<keyword evidence="1" id="KW-0812">Transmembrane</keyword>
<feature type="domain" description="YdbS-like PH" evidence="2">
    <location>
        <begin position="76"/>
        <end position="155"/>
    </location>
</feature>
<evidence type="ECO:0000259" key="2">
    <source>
        <dbReference type="Pfam" id="PF03703"/>
    </source>
</evidence>
<keyword evidence="1" id="KW-1133">Transmembrane helix</keyword>
<evidence type="ECO:0000256" key="1">
    <source>
        <dbReference type="SAM" id="Phobius"/>
    </source>
</evidence>
<dbReference type="PIRSF" id="PIRSF026631">
    <property type="entry name" value="UCP026631"/>
    <property type="match status" value="1"/>
</dbReference>